<feature type="region of interest" description="Disordered" evidence="1">
    <location>
        <begin position="480"/>
        <end position="541"/>
    </location>
</feature>
<dbReference type="SUPFAM" id="SSF50998">
    <property type="entry name" value="Quinoprotein alcohol dehydrogenase-like"/>
    <property type="match status" value="1"/>
</dbReference>
<organism evidence="4 5">
    <name type="scientific">Porphyridium purpureum</name>
    <name type="common">Red alga</name>
    <name type="synonym">Porphyridium cruentum</name>
    <dbReference type="NCBI Taxonomy" id="35688"/>
    <lineage>
        <taxon>Eukaryota</taxon>
        <taxon>Rhodophyta</taxon>
        <taxon>Bangiophyceae</taxon>
        <taxon>Porphyridiales</taxon>
        <taxon>Porphyridiaceae</taxon>
        <taxon>Porphyridium</taxon>
    </lineage>
</organism>
<keyword evidence="2" id="KW-0472">Membrane</keyword>
<protein>
    <submittedName>
        <fullName evidence="4">Uncharacterized protein</fullName>
    </submittedName>
</protein>
<keyword evidence="2" id="KW-1133">Transmembrane helix</keyword>
<evidence type="ECO:0000313" key="4">
    <source>
        <dbReference type="EMBL" id="KAA8497232.1"/>
    </source>
</evidence>
<sequence length="612" mass="64265">MRRVRPGLALAVLATFVGAAVLVQSLDFPTTALSFEWEDDIEPVVNVNYAATALELSPDETYAIIVGTVTGRAKDGIKEPLLQDDQIASQIDRNTRDDIVVHKRMLDGTATEWSFRTGSVIDDVANAVLFVNNKIYIAGGMGSAGGKTSAGNKDAFLMRVSLDGEREEMWYWGGRGDDAVVDMVADGGFIYMVGYSRAGLTANDPVFGGSDGFVIKFNVATGSSQFVQSGFEPSDEFKSVAFKDGKLYIGAEYDKPLSDLTSGTAQIIEIGQIGVAVYNADTLALESSKLEDGYSQEFLVGLGVDPSGRNGVYTCGTTIIKAVYTKEDFSVRRYADSTLAETMERKIIDSRVDSGTLNGGRDVVTHCMMTSSGNLVVLGVSDGVLVDGVPGQRYADGSVVVMVFNPSGEQVFVSQTLVDTSAGEQPDIDSAPTMAKLTRNGNLVIAGSTKNNLRRSTMVLGGLQLSQAALAQYPAPVGPEPIVSPPVETEAPAQSQAPAPAPVPSDQVIDGASGQDETTVDGQSGADSPSGSSPDQAAAPSGGTSMVLIIAAAVGGLVALVGVIAVFIVVRRRAAAAHVDPTMPSDGLVRRRTTGKMETIDLERGRNSAMPM</sequence>
<dbReference type="AlphaFoldDB" id="A0A5J4Z260"/>
<dbReference type="Proteomes" id="UP000324585">
    <property type="component" value="Unassembled WGS sequence"/>
</dbReference>
<comment type="caution">
    <text evidence="4">The sequence shown here is derived from an EMBL/GenBank/DDBJ whole genome shotgun (WGS) entry which is preliminary data.</text>
</comment>
<keyword evidence="2" id="KW-0812">Transmembrane</keyword>
<keyword evidence="5" id="KW-1185">Reference proteome</keyword>
<feature type="transmembrane region" description="Helical" evidence="2">
    <location>
        <begin position="546"/>
        <end position="570"/>
    </location>
</feature>
<gene>
    <name evidence="4" type="ORF">FVE85_0961</name>
</gene>
<accession>A0A5J4Z260</accession>
<evidence type="ECO:0000313" key="5">
    <source>
        <dbReference type="Proteomes" id="UP000324585"/>
    </source>
</evidence>
<reference evidence="5" key="1">
    <citation type="journal article" date="2019" name="Nat. Commun.">
        <title>Expansion of phycobilisome linker gene families in mesophilic red algae.</title>
        <authorList>
            <person name="Lee J."/>
            <person name="Kim D."/>
            <person name="Bhattacharya D."/>
            <person name="Yoon H.S."/>
        </authorList>
    </citation>
    <scope>NUCLEOTIDE SEQUENCE [LARGE SCALE GENOMIC DNA]</scope>
    <source>
        <strain evidence="5">CCMP 1328</strain>
    </source>
</reference>
<proteinExistence type="predicted"/>
<dbReference type="EMBL" id="VRMN01000002">
    <property type="protein sequence ID" value="KAA8497232.1"/>
    <property type="molecule type" value="Genomic_DNA"/>
</dbReference>
<feature type="chain" id="PRO_5023926524" evidence="3">
    <location>
        <begin position="20"/>
        <end position="612"/>
    </location>
</feature>
<evidence type="ECO:0000256" key="2">
    <source>
        <dbReference type="SAM" id="Phobius"/>
    </source>
</evidence>
<evidence type="ECO:0000256" key="1">
    <source>
        <dbReference type="SAM" id="MobiDB-lite"/>
    </source>
</evidence>
<dbReference type="InterPro" id="IPR011047">
    <property type="entry name" value="Quinoprotein_ADH-like_sf"/>
</dbReference>
<feature type="signal peptide" evidence="3">
    <location>
        <begin position="1"/>
        <end position="19"/>
    </location>
</feature>
<evidence type="ECO:0000256" key="3">
    <source>
        <dbReference type="SAM" id="SignalP"/>
    </source>
</evidence>
<feature type="compositionally biased region" description="Low complexity" evidence="1">
    <location>
        <begin position="521"/>
        <end position="541"/>
    </location>
</feature>
<keyword evidence="3" id="KW-0732">Signal</keyword>
<name>A0A5J4Z260_PORPP</name>